<comment type="caution">
    <text evidence="3">The sequence shown here is derived from an EMBL/GenBank/DDBJ whole genome shotgun (WGS) entry which is preliminary data.</text>
</comment>
<dbReference type="Proteomes" id="UP000007115">
    <property type="component" value="Unassembled WGS sequence"/>
</dbReference>
<dbReference type="VEuPathDB" id="FungiDB:TRIVIDRAFT_11899"/>
<feature type="region of interest" description="Disordered" evidence="2">
    <location>
        <begin position="1"/>
        <end position="98"/>
    </location>
</feature>
<evidence type="ECO:0000313" key="3">
    <source>
        <dbReference type="EMBL" id="EHK24476.1"/>
    </source>
</evidence>
<feature type="region of interest" description="Disordered" evidence="2">
    <location>
        <begin position="123"/>
        <end position="142"/>
    </location>
</feature>
<feature type="coiled-coil region" evidence="1">
    <location>
        <begin position="411"/>
        <end position="445"/>
    </location>
</feature>
<name>G9MMA7_HYPVG</name>
<keyword evidence="4" id="KW-1185">Reference proteome</keyword>
<dbReference type="RefSeq" id="XP_013958390.1">
    <property type="nucleotide sequence ID" value="XM_014102915.1"/>
</dbReference>
<evidence type="ECO:0000256" key="2">
    <source>
        <dbReference type="SAM" id="MobiDB-lite"/>
    </source>
</evidence>
<evidence type="ECO:0000256" key="1">
    <source>
        <dbReference type="SAM" id="Coils"/>
    </source>
</evidence>
<gene>
    <name evidence="3" type="ORF">TRIVIDRAFT_11899</name>
</gene>
<proteinExistence type="predicted"/>
<feature type="region of interest" description="Disordered" evidence="2">
    <location>
        <begin position="187"/>
        <end position="207"/>
    </location>
</feature>
<feature type="compositionally biased region" description="Polar residues" evidence="2">
    <location>
        <begin position="27"/>
        <end position="40"/>
    </location>
</feature>
<feature type="coiled-coil region" evidence="1">
    <location>
        <begin position="266"/>
        <end position="326"/>
    </location>
</feature>
<feature type="coiled-coil region" evidence="1">
    <location>
        <begin position="492"/>
        <end position="547"/>
    </location>
</feature>
<feature type="compositionally biased region" description="Polar residues" evidence="2">
    <location>
        <begin position="1"/>
        <end position="10"/>
    </location>
</feature>
<feature type="compositionally biased region" description="Low complexity" evidence="2">
    <location>
        <begin position="85"/>
        <end position="98"/>
    </location>
</feature>
<dbReference type="OMA" id="QLITPKM"/>
<feature type="non-terminal residue" evidence="3">
    <location>
        <position position="1"/>
    </location>
</feature>
<dbReference type="InParanoid" id="G9MMA7"/>
<evidence type="ECO:0000313" key="4">
    <source>
        <dbReference type="Proteomes" id="UP000007115"/>
    </source>
</evidence>
<dbReference type="HOGENOM" id="CLU_423114_0_0_1"/>
<dbReference type="STRING" id="413071.G9MMA7"/>
<dbReference type="EMBL" id="ABDF02000004">
    <property type="protein sequence ID" value="EHK24476.1"/>
    <property type="molecule type" value="Genomic_DNA"/>
</dbReference>
<dbReference type="OrthoDB" id="4959284at2759"/>
<sequence>LPRRPSQQGFHKTFGQGRSIKRDLIQGDSQRPSGDTASNLKRTRNIDRRDERSPVGQRDRLEGSSPTALGANRQRPPDNARPHPSSQSSKSSTSHVSSVPLKPVLDLIAERMTWFRARNEASKSHKRAMANQEQSHYRPSDYASSPELLATQQRQTLEEMRKAEKNLGEFDDRIAAAMQQLLQHMSEAWSKSPDASNASEDREASEAKMNTIQNTIQKEMEESFKKEATESQQLMKDLIGSQMAKLKEALTQENEQKLHSLQKTLAQEAEDRATSLRKTLMQDNEKRVAEMKDSINREHKARIIALENALSEEAKNKARIAALENAFKSQLTSLDDKIAMIDAELRMTISDQRILSESWINKAQLAEQLQQLSLSQDKKLGKLEAQVNLLPDHSPRIEELAEQICDHSKLIKDKEQMQDEANLRLDSLESTLTNFLEEGEEIKERVQKLSSTKPVSVSNDQILEVIKPEMAKNTKDTREMIMQIQHKLRPFLEQERHKRETLEEQVGDVARQITEIQKESATTKTDYSGLTEKLDGQTDEVKRLEESTNIRIGLIMDEFRSQMESVYIQVQTLNSWQTNFSTQGLYRDMVNHINRTIPEGPAAVPQIKLLKQQVSGIETRIAAWESTSNKKRKLVSGNARVVNGHQTD</sequence>
<protein>
    <submittedName>
        <fullName evidence="3">Uncharacterized protein</fullName>
    </submittedName>
</protein>
<dbReference type="AlphaFoldDB" id="G9MMA7"/>
<organism evidence="3 4">
    <name type="scientific">Hypocrea virens (strain Gv29-8 / FGSC 10586)</name>
    <name type="common">Gliocladium virens</name>
    <name type="synonym">Trichoderma virens</name>
    <dbReference type="NCBI Taxonomy" id="413071"/>
    <lineage>
        <taxon>Eukaryota</taxon>
        <taxon>Fungi</taxon>
        <taxon>Dikarya</taxon>
        <taxon>Ascomycota</taxon>
        <taxon>Pezizomycotina</taxon>
        <taxon>Sordariomycetes</taxon>
        <taxon>Hypocreomycetidae</taxon>
        <taxon>Hypocreales</taxon>
        <taxon>Hypocreaceae</taxon>
        <taxon>Trichoderma</taxon>
    </lineage>
</organism>
<keyword evidence="1" id="KW-0175">Coiled coil</keyword>
<feature type="compositionally biased region" description="Basic and acidic residues" evidence="2">
    <location>
        <begin position="44"/>
        <end position="62"/>
    </location>
</feature>
<dbReference type="eggNOG" id="ENOG502R206">
    <property type="taxonomic scope" value="Eukaryota"/>
</dbReference>
<accession>G9MMA7</accession>
<reference evidence="3 4" key="1">
    <citation type="journal article" date="2011" name="Genome Biol.">
        <title>Comparative genome sequence analysis underscores mycoparasitism as the ancestral life style of Trichoderma.</title>
        <authorList>
            <person name="Kubicek C.P."/>
            <person name="Herrera-Estrella A."/>
            <person name="Seidl-Seiboth V."/>
            <person name="Martinez D.A."/>
            <person name="Druzhinina I.S."/>
            <person name="Thon M."/>
            <person name="Zeilinger S."/>
            <person name="Casas-Flores S."/>
            <person name="Horwitz B.A."/>
            <person name="Mukherjee P.K."/>
            <person name="Mukherjee M."/>
            <person name="Kredics L."/>
            <person name="Alcaraz L.D."/>
            <person name="Aerts A."/>
            <person name="Antal Z."/>
            <person name="Atanasova L."/>
            <person name="Cervantes-Badillo M.G."/>
            <person name="Challacombe J."/>
            <person name="Chertkov O."/>
            <person name="McCluskey K."/>
            <person name="Coulpier F."/>
            <person name="Deshpande N."/>
            <person name="von Doehren H."/>
            <person name="Ebbole D.J."/>
            <person name="Esquivel-Naranjo E.U."/>
            <person name="Fekete E."/>
            <person name="Flipphi M."/>
            <person name="Glaser F."/>
            <person name="Gomez-Rodriguez E.Y."/>
            <person name="Gruber S."/>
            <person name="Han C."/>
            <person name="Henrissat B."/>
            <person name="Hermosa R."/>
            <person name="Hernandez-Onate M."/>
            <person name="Karaffa L."/>
            <person name="Kosti I."/>
            <person name="Le Crom S."/>
            <person name="Lindquist E."/>
            <person name="Lucas S."/>
            <person name="Luebeck M."/>
            <person name="Luebeck P.S."/>
            <person name="Margeot A."/>
            <person name="Metz B."/>
            <person name="Misra M."/>
            <person name="Nevalainen H."/>
            <person name="Omann M."/>
            <person name="Packer N."/>
            <person name="Perrone G."/>
            <person name="Uresti-Rivera E.E."/>
            <person name="Salamov A."/>
            <person name="Schmoll M."/>
            <person name="Seiboth B."/>
            <person name="Shapiro H."/>
            <person name="Sukno S."/>
            <person name="Tamayo-Ramos J.A."/>
            <person name="Tisch D."/>
            <person name="Wiest A."/>
            <person name="Wilkinson H.H."/>
            <person name="Zhang M."/>
            <person name="Coutinho P.M."/>
            <person name="Kenerley C.M."/>
            <person name="Monte E."/>
            <person name="Baker S.E."/>
            <person name="Grigoriev I.V."/>
        </authorList>
    </citation>
    <scope>NUCLEOTIDE SEQUENCE [LARGE SCALE GENOMIC DNA]</scope>
    <source>
        <strain evidence="4">Gv29-8 / FGSC 10586</strain>
    </source>
</reference>
<feature type="non-terminal residue" evidence="3">
    <location>
        <position position="648"/>
    </location>
</feature>
<dbReference type="GeneID" id="25787111"/>